<protein>
    <submittedName>
        <fullName evidence="1">Uncharacterized protein</fullName>
    </submittedName>
</protein>
<dbReference type="RefSeq" id="WP_125291830.1">
    <property type="nucleotide sequence ID" value="NZ_JAPTZM010000003.1"/>
</dbReference>
<dbReference type="AlphaFoldDB" id="A0A427V6F5"/>
<dbReference type="Proteomes" id="UP000275331">
    <property type="component" value="Unassembled WGS sequence"/>
</dbReference>
<gene>
    <name evidence="1" type="ORF">EGT71_02895</name>
</gene>
<reference evidence="1 2" key="1">
    <citation type="submission" date="2018-10" db="EMBL/GenBank/DDBJ databases">
        <title>Transmission dynamics of multidrug resistant bacteria on intensive care unit surfaces.</title>
        <authorList>
            <person name="D'Souza A.W."/>
            <person name="Potter R.F."/>
            <person name="Wallace M."/>
            <person name="Shupe A."/>
            <person name="Patel S."/>
            <person name="Sun S."/>
            <person name="Gul D."/>
            <person name="Kwon J.H."/>
            <person name="Andleeb S."/>
            <person name="Burnham C.-A.D."/>
            <person name="Dantas G."/>
        </authorList>
    </citation>
    <scope>NUCLEOTIDE SEQUENCE [LARGE SCALE GENOMIC DNA]</scope>
    <source>
        <strain evidence="1 2">AS_373</strain>
    </source>
</reference>
<accession>A0A427V6F5</accession>
<sequence length="133" mass="14222">MKKVIATSFADPKDVERYNKVLAETGSEKAALQAGDNGVGAWGDITATEEEAICALPPEVIKEKWGSLKQAKRKPVAVKYVDVVVTGVLGDIMPSVKNIKNGAGIDLNPGFAIRLGLKPPFKTDVEWEWGDGG</sequence>
<dbReference type="EMBL" id="RHXB01000002">
    <property type="protein sequence ID" value="RSE28347.1"/>
    <property type="molecule type" value="Genomic_DNA"/>
</dbReference>
<proteinExistence type="predicted"/>
<evidence type="ECO:0000313" key="1">
    <source>
        <dbReference type="EMBL" id="RSE28347.1"/>
    </source>
</evidence>
<name>A0A427V6F5_9ENTR</name>
<organism evidence="1 2">
    <name type="scientific">Atlantibacter subterraneus</name>
    <dbReference type="NCBI Taxonomy" id="255519"/>
    <lineage>
        <taxon>Bacteria</taxon>
        <taxon>Pseudomonadati</taxon>
        <taxon>Pseudomonadota</taxon>
        <taxon>Gammaproteobacteria</taxon>
        <taxon>Enterobacterales</taxon>
        <taxon>Enterobacteriaceae</taxon>
        <taxon>Atlantibacter</taxon>
    </lineage>
</organism>
<comment type="caution">
    <text evidence="1">The sequence shown here is derived from an EMBL/GenBank/DDBJ whole genome shotgun (WGS) entry which is preliminary data.</text>
</comment>
<evidence type="ECO:0000313" key="2">
    <source>
        <dbReference type="Proteomes" id="UP000275331"/>
    </source>
</evidence>